<reference evidence="3 4" key="1">
    <citation type="submission" date="2019-07" db="EMBL/GenBank/DDBJ databases">
        <title>New Mycobacterium species.</title>
        <authorList>
            <person name="Tortoli E."/>
            <person name="Ghielmetti G."/>
            <person name="Friedel U."/>
            <person name="Trovato A."/>
        </authorList>
    </citation>
    <scope>NUCLEOTIDE SEQUENCE [LARGE SCALE GENOMIC DNA]</scope>
    <source>
        <strain evidence="3 4">16-83</strain>
    </source>
</reference>
<organism evidence="3 4">
    <name type="scientific">Mycobacterium helveticum</name>
    <dbReference type="NCBI Taxonomy" id="2592811"/>
    <lineage>
        <taxon>Bacteria</taxon>
        <taxon>Bacillati</taxon>
        <taxon>Actinomycetota</taxon>
        <taxon>Actinomycetes</taxon>
        <taxon>Mycobacteriales</taxon>
        <taxon>Mycobacteriaceae</taxon>
        <taxon>Mycobacterium</taxon>
    </lineage>
</organism>
<evidence type="ECO:0000313" key="4">
    <source>
        <dbReference type="Proteomes" id="UP000320513"/>
    </source>
</evidence>
<accession>A0A557XZN7</accession>
<dbReference type="Pfam" id="PF23717">
    <property type="entry name" value="DUF7159"/>
    <property type="match status" value="1"/>
</dbReference>
<feature type="domain" description="DUF7159" evidence="2">
    <location>
        <begin position="2"/>
        <end position="230"/>
    </location>
</feature>
<keyword evidence="4" id="KW-1185">Reference proteome</keyword>
<evidence type="ECO:0000313" key="3">
    <source>
        <dbReference type="EMBL" id="TVS91730.1"/>
    </source>
</evidence>
<comment type="caution">
    <text evidence="3">The sequence shown here is derived from an EMBL/GenBank/DDBJ whole genome shotgun (WGS) entry which is preliminary data.</text>
</comment>
<name>A0A557XZN7_9MYCO</name>
<feature type="region of interest" description="Disordered" evidence="1">
    <location>
        <begin position="437"/>
        <end position="489"/>
    </location>
</feature>
<protein>
    <recommendedName>
        <fullName evidence="2">DUF7159 domain-containing protein</fullName>
    </recommendedName>
</protein>
<dbReference type="EMBL" id="VMQU01000009">
    <property type="protein sequence ID" value="TVS91730.1"/>
    <property type="molecule type" value="Genomic_DNA"/>
</dbReference>
<dbReference type="Proteomes" id="UP000320513">
    <property type="component" value="Unassembled WGS sequence"/>
</dbReference>
<dbReference type="AlphaFoldDB" id="A0A557XZN7"/>
<dbReference type="RefSeq" id="WP_144946236.1">
    <property type="nucleotide sequence ID" value="NZ_VMQU01000009.1"/>
</dbReference>
<proteinExistence type="predicted"/>
<evidence type="ECO:0000259" key="2">
    <source>
        <dbReference type="Pfam" id="PF23717"/>
    </source>
</evidence>
<sequence length="536" mass="54868">MDVVLGISMESTAVRMVLLEGENADGVTVEEDTVRIAAADTATRNAPGHVISAILGTQQGAAEGGHRLASTGVACTNPIEAAALQEALADNRIRNVTLVSAFLAAAALTQTVGQAIGYRRTAMLLVDPNFATIGVIDSEDGSITGVRRERRAVSLADTAVQLAAMVAVGDASNTPPEGVFLVGQGVDTARLKAALESVTPFAVSAPEEPQAALARGAALASANAPLLVLSTGALAYAQDPGTGEVPPYVVHDYPGVPGPPDGRPVAYSDVPEESADAETALLGGIEGRRAGPAQRRRRPLLLTGSVLAVICTCAALALEIALAINVRTTVALQPSPEQNIIVPTRQVPAPHSQPAPMTRPVKVVAPRVAIPDLPRPAVAAPAAPAPPVPVAAPLPVPVPVPAAAPLPPVPDIAPLLAPHPVAVAPLRLPAPPALQLPKSPALQLPKPPALQLPAPQPLQLPKPPALQLPAPQPLQLPKPPALQLPAPQPLQLPTPVLPKAPVLPAPSLPVFRPPVPIMPQLPALPRFPLVLPHFGL</sequence>
<evidence type="ECO:0000256" key="1">
    <source>
        <dbReference type="SAM" id="MobiDB-lite"/>
    </source>
</evidence>
<dbReference type="OrthoDB" id="4764597at2"/>
<dbReference type="InterPro" id="IPR055583">
    <property type="entry name" value="DUF7159"/>
</dbReference>
<gene>
    <name evidence="3" type="ORF">FPZ47_03840</name>
</gene>
<feature type="compositionally biased region" description="Pro residues" evidence="1">
    <location>
        <begin position="445"/>
        <end position="489"/>
    </location>
</feature>